<comment type="caution">
    <text evidence="3">The sequence shown here is derived from an EMBL/GenBank/DDBJ whole genome shotgun (WGS) entry which is preliminary data.</text>
</comment>
<dbReference type="SUPFAM" id="SSF56024">
    <property type="entry name" value="Phospholipase D/nuclease"/>
    <property type="match status" value="2"/>
</dbReference>
<evidence type="ECO:0000313" key="4">
    <source>
        <dbReference type="Proteomes" id="UP001548590"/>
    </source>
</evidence>
<dbReference type="InterPro" id="IPR030872">
    <property type="entry name" value="Cardiolipin_synth_ClsB"/>
</dbReference>
<dbReference type="InterPro" id="IPR025202">
    <property type="entry name" value="PLD-like_dom"/>
</dbReference>
<accession>A0ABV2CMP8</accession>
<feature type="active site" evidence="1">
    <location>
        <position position="115"/>
    </location>
</feature>
<dbReference type="Proteomes" id="UP001548590">
    <property type="component" value="Unassembled WGS sequence"/>
</dbReference>
<comment type="function">
    <text evidence="1">Catalyzes the phosphatidyl group transfer from one phosphatidylglycerol molecule to another to form cardiolipin (CL) (diphosphatidylglycerol) and glycerol.</text>
</comment>
<dbReference type="GO" id="GO:0016740">
    <property type="term" value="F:transferase activity"/>
    <property type="evidence" value="ECO:0007669"/>
    <property type="project" value="UniProtKB-KW"/>
</dbReference>
<evidence type="ECO:0000313" key="3">
    <source>
        <dbReference type="EMBL" id="MET1489153.1"/>
    </source>
</evidence>
<dbReference type="CDD" id="cd09110">
    <property type="entry name" value="PLDc_CLS_1"/>
    <property type="match status" value="1"/>
</dbReference>
<dbReference type="Gene3D" id="3.30.870.10">
    <property type="entry name" value="Endonuclease Chain A"/>
    <property type="match status" value="2"/>
</dbReference>
<feature type="active site" evidence="1">
    <location>
        <position position="113"/>
    </location>
</feature>
<comment type="subcellular location">
    <subcellularLocation>
        <location evidence="1">Cell membrane</location>
        <topology evidence="1">Peripheral membrane protein</topology>
    </subcellularLocation>
</comment>
<proteinExistence type="inferred from homology"/>
<dbReference type="SMART" id="SM00155">
    <property type="entry name" value="PLDc"/>
    <property type="match status" value="2"/>
</dbReference>
<feature type="active site" evidence="1">
    <location>
        <position position="301"/>
    </location>
</feature>
<dbReference type="EMBL" id="JBEWLZ010000002">
    <property type="protein sequence ID" value="MET1489153.1"/>
    <property type="molecule type" value="Genomic_DNA"/>
</dbReference>
<keyword evidence="1 3" id="KW-0808">Transferase</keyword>
<dbReference type="HAMAP" id="MF_01917">
    <property type="entry name" value="Cardiolipin_synth_ClsB"/>
    <property type="match status" value="1"/>
</dbReference>
<feature type="domain" description="PLD phosphodiesterase" evidence="2">
    <location>
        <begin position="289"/>
        <end position="316"/>
    </location>
</feature>
<dbReference type="PANTHER" id="PTHR21248:SF22">
    <property type="entry name" value="PHOSPHOLIPASE D"/>
    <property type="match status" value="1"/>
</dbReference>
<feature type="active site" evidence="1">
    <location>
        <position position="120"/>
    </location>
</feature>
<feature type="domain" description="PLD phosphodiesterase" evidence="2">
    <location>
        <begin position="108"/>
        <end position="135"/>
    </location>
</feature>
<comment type="similarity">
    <text evidence="1">Belongs to the phospholipase D family. Cardiolipin synthase subfamily. ClsB sub-subfamily.</text>
</comment>
<name>A0ABV2CMP8_9RHOO</name>
<protein>
    <recommendedName>
        <fullName evidence="1">Cardiolipin synthase B</fullName>
        <shortName evidence="1">CL synthase</shortName>
        <ecNumber evidence="1">2.7.8.-</ecNumber>
    </recommendedName>
</protein>
<keyword evidence="1" id="KW-0443">Lipid metabolism</keyword>
<dbReference type="PANTHER" id="PTHR21248">
    <property type="entry name" value="CARDIOLIPIN SYNTHASE"/>
    <property type="match status" value="1"/>
</dbReference>
<evidence type="ECO:0000256" key="1">
    <source>
        <dbReference type="HAMAP-Rule" id="MF_01917"/>
    </source>
</evidence>
<dbReference type="EC" id="2.7.8.-" evidence="1"/>
<evidence type="ECO:0000259" key="2">
    <source>
        <dbReference type="PROSITE" id="PS50035"/>
    </source>
</evidence>
<keyword evidence="1" id="KW-1208">Phospholipid metabolism</keyword>
<gene>
    <name evidence="1 3" type="primary">clsB</name>
    <name evidence="3" type="ORF">ABVT11_04900</name>
</gene>
<dbReference type="InterPro" id="IPR001736">
    <property type="entry name" value="PLipase_D/transphosphatidylase"/>
</dbReference>
<keyword evidence="1" id="KW-0472">Membrane</keyword>
<dbReference type="Pfam" id="PF13091">
    <property type="entry name" value="PLDc_2"/>
    <property type="match status" value="2"/>
</dbReference>
<dbReference type="NCBIfam" id="NF008427">
    <property type="entry name" value="PRK11263.1"/>
    <property type="match status" value="1"/>
</dbReference>
<dbReference type="RefSeq" id="WP_345924294.1">
    <property type="nucleotide sequence ID" value="NZ_JBDIVF010000001.1"/>
</dbReference>
<sequence length="388" mass="43777">MKLRPLGGNRIDLLCCGAEYFPALIAAIDAARHEVLLETYIFARDDTGAAVLAALRRAASRGVDVRLLVDGFGAKGFVDEMFGSLEAEGIHLRVFRRELTKFSLQRHRLRRMHRKLVAIDGRTAFVGGINIVDDVDPRSPAPHRFDFAVRIQGPLVTRVHAAMTRLWRLVSWASFRARRPDFESGIVPARARAGALRATFLVRDNLRHRRDIESAYLDAIRKARAEIVIANAYFFPGGAFRHALMDAAKRGVRVTLLLQGRIEYWLLYHACRVLYPHLMESGVRIVEYRKSFLHAKVAVIDNAWATVGSSNIDPFSLLLAREANVVVFDEGFAVRLRARLEEAIDDGGALLEPDHWVRLGWWQRTLDWCCFGLLRFLMGVAGLARRAA</sequence>
<keyword evidence="1" id="KW-1003">Cell membrane</keyword>
<dbReference type="CDD" id="cd09159">
    <property type="entry name" value="PLDc_ybhO_like_2"/>
    <property type="match status" value="1"/>
</dbReference>
<keyword evidence="1" id="KW-0444">Lipid biosynthesis</keyword>
<dbReference type="PROSITE" id="PS50035">
    <property type="entry name" value="PLD"/>
    <property type="match status" value="2"/>
</dbReference>
<keyword evidence="1" id="KW-0594">Phospholipid biosynthesis</keyword>
<feature type="active site" evidence="1">
    <location>
        <position position="296"/>
    </location>
</feature>
<keyword evidence="4" id="KW-1185">Reference proteome</keyword>
<feature type="active site" evidence="1">
    <location>
        <position position="294"/>
    </location>
</feature>
<comment type="catalytic activity">
    <reaction evidence="1">
        <text>2 a 1,2-diacyl-sn-glycero-3-phospho-(1'-sn-glycerol) = a cardiolipin + glycerol</text>
        <dbReference type="Rhea" id="RHEA:31451"/>
        <dbReference type="ChEBI" id="CHEBI:17754"/>
        <dbReference type="ChEBI" id="CHEBI:62237"/>
        <dbReference type="ChEBI" id="CHEBI:64716"/>
    </reaction>
</comment>
<reference evidence="3 4" key="1">
    <citation type="submission" date="2024-07" db="EMBL/GenBank/DDBJ databases">
        <title>Uliginosibacterium paludis KCTC:42655.</title>
        <authorList>
            <person name="Kim M.K."/>
        </authorList>
    </citation>
    <scope>NUCLEOTIDE SEQUENCE [LARGE SCALE GENOMIC DNA]</scope>
    <source>
        <strain evidence="3 4">KCTC 42655</strain>
    </source>
</reference>
<organism evidence="3 4">
    <name type="scientific">Uliginosibacterium paludis</name>
    <dbReference type="NCBI Taxonomy" id="1615952"/>
    <lineage>
        <taxon>Bacteria</taxon>
        <taxon>Pseudomonadati</taxon>
        <taxon>Pseudomonadota</taxon>
        <taxon>Betaproteobacteria</taxon>
        <taxon>Rhodocyclales</taxon>
        <taxon>Zoogloeaceae</taxon>
        <taxon>Uliginosibacterium</taxon>
    </lineage>
</organism>